<organism evidence="2 3">
    <name type="scientific">Streptomyces spectabilis</name>
    <dbReference type="NCBI Taxonomy" id="68270"/>
    <lineage>
        <taxon>Bacteria</taxon>
        <taxon>Bacillati</taxon>
        <taxon>Actinomycetota</taxon>
        <taxon>Actinomycetes</taxon>
        <taxon>Kitasatosporales</taxon>
        <taxon>Streptomycetaceae</taxon>
        <taxon>Streptomyces</taxon>
    </lineage>
</organism>
<sequence length="120" mass="12424">MYGALQPANELPIRRVEQCERPQDVTAPPSPHGTHLADGVDGRAEPAEWACLAHLLAVAAPGTVDDTGTKASSSRAPAGAGAARPARGVAARVLTEAATSPRLLNCDREIWRRVGSAAVP</sequence>
<evidence type="ECO:0000256" key="1">
    <source>
        <dbReference type="SAM" id="MobiDB-lite"/>
    </source>
</evidence>
<name>A0A5P2X5I6_STRST</name>
<feature type="compositionally biased region" description="Low complexity" evidence="1">
    <location>
        <begin position="71"/>
        <end position="86"/>
    </location>
</feature>
<evidence type="ECO:0000313" key="3">
    <source>
        <dbReference type="Proteomes" id="UP000326505"/>
    </source>
</evidence>
<dbReference type="Proteomes" id="UP000326505">
    <property type="component" value="Chromosome"/>
</dbReference>
<proteinExistence type="predicted"/>
<feature type="region of interest" description="Disordered" evidence="1">
    <location>
        <begin position="63"/>
        <end position="86"/>
    </location>
</feature>
<feature type="compositionally biased region" description="Basic and acidic residues" evidence="1">
    <location>
        <begin position="12"/>
        <end position="23"/>
    </location>
</feature>
<reference evidence="2 3" key="1">
    <citation type="submission" date="2017-09" db="EMBL/GenBank/DDBJ databases">
        <authorList>
            <person name="Lee N."/>
            <person name="Cho B.-K."/>
        </authorList>
    </citation>
    <scope>NUCLEOTIDE SEQUENCE [LARGE SCALE GENOMIC DNA]</scope>
    <source>
        <strain evidence="2 3">ATCC 27465</strain>
    </source>
</reference>
<feature type="region of interest" description="Disordered" evidence="1">
    <location>
        <begin position="1"/>
        <end position="41"/>
    </location>
</feature>
<dbReference type="KEGG" id="sspb:CP982_03155"/>
<accession>A0A5P2X5I6</accession>
<dbReference type="AlphaFoldDB" id="A0A5P2X5I6"/>
<protein>
    <submittedName>
        <fullName evidence="2">Uncharacterized protein</fullName>
    </submittedName>
</protein>
<dbReference type="EMBL" id="CP023690">
    <property type="protein sequence ID" value="QEV57836.1"/>
    <property type="molecule type" value="Genomic_DNA"/>
</dbReference>
<gene>
    <name evidence="2" type="ORF">CP982_03155</name>
</gene>
<evidence type="ECO:0000313" key="2">
    <source>
        <dbReference type="EMBL" id="QEV57836.1"/>
    </source>
</evidence>